<accession>A0A5B7EZI9</accession>
<protein>
    <submittedName>
        <fullName evidence="1">Uncharacterized protein</fullName>
    </submittedName>
</protein>
<dbReference type="EMBL" id="VSRR010004597">
    <property type="protein sequence ID" value="MPC40151.1"/>
    <property type="molecule type" value="Genomic_DNA"/>
</dbReference>
<comment type="caution">
    <text evidence="1">The sequence shown here is derived from an EMBL/GenBank/DDBJ whole genome shotgun (WGS) entry which is preliminary data.</text>
</comment>
<evidence type="ECO:0000313" key="1">
    <source>
        <dbReference type="EMBL" id="MPC40151.1"/>
    </source>
</evidence>
<evidence type="ECO:0000313" key="2">
    <source>
        <dbReference type="Proteomes" id="UP000324222"/>
    </source>
</evidence>
<sequence length="60" mass="7028">MAKYSVQLYYFQLFGQRSSIPSYLVETSAVYINIPQFLTWSGPEITSLTKLIKYVLICQW</sequence>
<proteinExistence type="predicted"/>
<name>A0A5B7EZI9_PORTR</name>
<reference evidence="1 2" key="1">
    <citation type="submission" date="2019-05" db="EMBL/GenBank/DDBJ databases">
        <title>Another draft genome of Portunus trituberculatus and its Hox gene families provides insights of decapod evolution.</title>
        <authorList>
            <person name="Jeong J.-H."/>
            <person name="Song I."/>
            <person name="Kim S."/>
            <person name="Choi T."/>
            <person name="Kim D."/>
            <person name="Ryu S."/>
            <person name="Kim W."/>
        </authorList>
    </citation>
    <scope>NUCLEOTIDE SEQUENCE [LARGE SCALE GENOMIC DNA]</scope>
    <source>
        <tissue evidence="1">Muscle</tissue>
    </source>
</reference>
<gene>
    <name evidence="1" type="ORF">E2C01_033706</name>
</gene>
<dbReference type="Proteomes" id="UP000324222">
    <property type="component" value="Unassembled WGS sequence"/>
</dbReference>
<dbReference type="AlphaFoldDB" id="A0A5B7EZI9"/>
<keyword evidence="2" id="KW-1185">Reference proteome</keyword>
<organism evidence="1 2">
    <name type="scientific">Portunus trituberculatus</name>
    <name type="common">Swimming crab</name>
    <name type="synonym">Neptunus trituberculatus</name>
    <dbReference type="NCBI Taxonomy" id="210409"/>
    <lineage>
        <taxon>Eukaryota</taxon>
        <taxon>Metazoa</taxon>
        <taxon>Ecdysozoa</taxon>
        <taxon>Arthropoda</taxon>
        <taxon>Crustacea</taxon>
        <taxon>Multicrustacea</taxon>
        <taxon>Malacostraca</taxon>
        <taxon>Eumalacostraca</taxon>
        <taxon>Eucarida</taxon>
        <taxon>Decapoda</taxon>
        <taxon>Pleocyemata</taxon>
        <taxon>Brachyura</taxon>
        <taxon>Eubrachyura</taxon>
        <taxon>Portunoidea</taxon>
        <taxon>Portunidae</taxon>
        <taxon>Portuninae</taxon>
        <taxon>Portunus</taxon>
    </lineage>
</organism>